<comment type="caution">
    <text evidence="2">The sequence shown here is derived from an EMBL/GenBank/DDBJ whole genome shotgun (WGS) entry which is preliminary data.</text>
</comment>
<sequence length="904" mass="99875">MDPPKVPPSPHTPPKQKGIPGAPVMAPPPRHALPRNCDLSVNLNTLPRSFDQLPPLSSPYAKPSEVKPGTMQPPPPPRHRREGQYQEMVDAENARKAQEERDAHFMERLPHVQLLSRRLQSHLEINDPTVWPTPRVPDSEAEGNECFLERNTKLLQDALDDCNDYAFKMDRESKKGQVLDRVMKERLFPQQARAQAGCGAANAAVNVEAPHNEDEVDESQITCEAKNTHFIYKPTLSRAKKNKKKKKNRNTRNDADDTTDMISDDSPHAHKDALPNVSDQGQTKVDALDHDGDETMPDQSSKPPSECSGDDPTAPSQGLVASPSARYNPHDAKAVAPAHTTSKVSPAQLEGNASVTSMPHSSDFGAPPNSDELAIPSETHIQPSEQGATQSEIDLYNAHSGEIFNLWVEDGNDSTQSHKDRRWANAMTGIDFQPGYDSDGNTIGMREWNRRCRSSDEEDDEEEEKEDEDHVNDPGASSASPDGIQSKGKGKERAHSPTFKEKLAELPQSQGMDYLNHTKESVVYKVRTRTPLVPQPQNMPGTLTQALCHWYNLTASPLLTLTLEDVGVSMRNPKTTRCVLLQHFEIGLDGVEAIIRGQVIVPETAAVKAEREGRLQKLGTRKVADGGYYNALKKVQEDMNHGKGYWCFWGVRFKQTKAEKKLRKPAKWLFFGAPIEATEQLAVPPSQQKTVVLLGGGPGRRGATVGRYPAKMQRCQMLLCKGGVAPIDSWPGSAAWKDGLVGKIKNAMADNGLRLTFLFDDRMLSQATITHRANACSIAAKVRARKGLGPEAIVVDTMDASNVAKKRKAPSTMTPEEEKEMRRMMAQGQKPDVGRMIANNVLQEIARQNAQRAELGGVVQNVGAPAYPVGGHANNEAWKKEWLDRHRRTRAGMSLPTIPYARRP</sequence>
<feature type="region of interest" description="Disordered" evidence="1">
    <location>
        <begin position="46"/>
        <end position="82"/>
    </location>
</feature>
<dbReference type="Proteomes" id="UP001590950">
    <property type="component" value="Unassembled WGS sequence"/>
</dbReference>
<accession>A0ABR4A9U1</accession>
<feature type="compositionally biased region" description="Basic residues" evidence="1">
    <location>
        <begin position="238"/>
        <end position="250"/>
    </location>
</feature>
<name>A0ABR4A9U1_9LECA</name>
<evidence type="ECO:0000313" key="2">
    <source>
        <dbReference type="EMBL" id="KAL2042545.1"/>
    </source>
</evidence>
<keyword evidence="3" id="KW-1185">Reference proteome</keyword>
<organism evidence="2 3">
    <name type="scientific">Stereocaulon virgatum</name>
    <dbReference type="NCBI Taxonomy" id="373712"/>
    <lineage>
        <taxon>Eukaryota</taxon>
        <taxon>Fungi</taxon>
        <taxon>Dikarya</taxon>
        <taxon>Ascomycota</taxon>
        <taxon>Pezizomycotina</taxon>
        <taxon>Lecanoromycetes</taxon>
        <taxon>OSLEUM clade</taxon>
        <taxon>Lecanoromycetidae</taxon>
        <taxon>Lecanorales</taxon>
        <taxon>Lecanorineae</taxon>
        <taxon>Stereocaulaceae</taxon>
        <taxon>Stereocaulon</taxon>
    </lineage>
</organism>
<feature type="compositionally biased region" description="Basic and acidic residues" evidence="1">
    <location>
        <begin position="489"/>
        <end position="498"/>
    </location>
</feature>
<gene>
    <name evidence="2" type="ORF">N7G274_005039</name>
</gene>
<dbReference type="EMBL" id="JBEFKJ010000014">
    <property type="protein sequence ID" value="KAL2042545.1"/>
    <property type="molecule type" value="Genomic_DNA"/>
</dbReference>
<evidence type="ECO:0000256" key="1">
    <source>
        <dbReference type="SAM" id="MobiDB-lite"/>
    </source>
</evidence>
<reference evidence="2 3" key="1">
    <citation type="submission" date="2024-09" db="EMBL/GenBank/DDBJ databases">
        <title>Rethinking Asexuality: The Enigmatic Case of Functional Sexual Genes in Lepraria (Stereocaulaceae).</title>
        <authorList>
            <person name="Doellman M."/>
            <person name="Sun Y."/>
            <person name="Barcenas-Pena A."/>
            <person name="Lumbsch H.T."/>
            <person name="Grewe F."/>
        </authorList>
    </citation>
    <scope>NUCLEOTIDE SEQUENCE [LARGE SCALE GENOMIC DNA]</scope>
    <source>
        <strain evidence="2 3">Mercado 3170</strain>
    </source>
</reference>
<evidence type="ECO:0000313" key="3">
    <source>
        <dbReference type="Proteomes" id="UP001590950"/>
    </source>
</evidence>
<feature type="compositionally biased region" description="Acidic residues" evidence="1">
    <location>
        <begin position="456"/>
        <end position="470"/>
    </location>
</feature>
<protein>
    <submittedName>
        <fullName evidence="2">Uncharacterized protein</fullName>
    </submittedName>
</protein>
<feature type="compositionally biased region" description="Pro residues" evidence="1">
    <location>
        <begin position="1"/>
        <end position="13"/>
    </location>
</feature>
<feature type="region of interest" description="Disordered" evidence="1">
    <location>
        <begin position="430"/>
        <end position="498"/>
    </location>
</feature>
<proteinExistence type="predicted"/>
<feature type="compositionally biased region" description="Polar residues" evidence="1">
    <location>
        <begin position="339"/>
        <end position="360"/>
    </location>
</feature>
<feature type="region of interest" description="Disordered" evidence="1">
    <location>
        <begin position="1"/>
        <end position="33"/>
    </location>
</feature>
<feature type="region of interest" description="Disordered" evidence="1">
    <location>
        <begin position="234"/>
        <end position="370"/>
    </location>
</feature>